<gene>
    <name evidence="1" type="ORF">ACAOBT_LOCUS17173</name>
</gene>
<dbReference type="OrthoDB" id="6774591at2759"/>
<dbReference type="EMBL" id="CAKOFQ010006997">
    <property type="protein sequence ID" value="CAH1986321.1"/>
    <property type="molecule type" value="Genomic_DNA"/>
</dbReference>
<keyword evidence="2" id="KW-1185">Reference proteome</keyword>
<protein>
    <recommendedName>
        <fullName evidence="3">Zinc finger PHD-type domain-containing protein</fullName>
    </recommendedName>
</protein>
<evidence type="ECO:0008006" key="3">
    <source>
        <dbReference type="Google" id="ProtNLM"/>
    </source>
</evidence>
<feature type="non-terminal residue" evidence="1">
    <location>
        <position position="1"/>
    </location>
</feature>
<organism evidence="1 2">
    <name type="scientific">Acanthoscelides obtectus</name>
    <name type="common">Bean weevil</name>
    <name type="synonym">Bruchus obtectus</name>
    <dbReference type="NCBI Taxonomy" id="200917"/>
    <lineage>
        <taxon>Eukaryota</taxon>
        <taxon>Metazoa</taxon>
        <taxon>Ecdysozoa</taxon>
        <taxon>Arthropoda</taxon>
        <taxon>Hexapoda</taxon>
        <taxon>Insecta</taxon>
        <taxon>Pterygota</taxon>
        <taxon>Neoptera</taxon>
        <taxon>Endopterygota</taxon>
        <taxon>Coleoptera</taxon>
        <taxon>Polyphaga</taxon>
        <taxon>Cucujiformia</taxon>
        <taxon>Chrysomeloidea</taxon>
        <taxon>Chrysomelidae</taxon>
        <taxon>Bruchinae</taxon>
        <taxon>Bruchini</taxon>
        <taxon>Acanthoscelides</taxon>
    </lineage>
</organism>
<dbReference type="Gene3D" id="3.30.40.10">
    <property type="entry name" value="Zinc/RING finger domain, C3HC4 (zinc finger)"/>
    <property type="match status" value="1"/>
</dbReference>
<dbReference type="InterPro" id="IPR011011">
    <property type="entry name" value="Znf_FYVE_PHD"/>
</dbReference>
<reference evidence="1" key="1">
    <citation type="submission" date="2022-03" db="EMBL/GenBank/DDBJ databases">
        <authorList>
            <person name="Sayadi A."/>
        </authorList>
    </citation>
    <scope>NUCLEOTIDE SEQUENCE</scope>
</reference>
<dbReference type="SUPFAM" id="SSF57903">
    <property type="entry name" value="FYVE/PHD zinc finger"/>
    <property type="match status" value="1"/>
</dbReference>
<sequence length="374" mass="42521">KKIIAKPPLLYSTLNPDTNSDSPSAKSKGVRLVSAKLETNHIKDKGVENKQLKEPRSTLVEWNGIKEKRKHFSAVLLYIKCNESPRIRATRGEATCHVRCMRNIMPPSNLICTCCNKSFKLNMMIKCTVCMKAFRHLCVNLTIDEVNILNDQSKGYSWSCSSCRNINNQINDLKKLILSLQDDIKAIKGGNGATTHDPKDSFVFEELIEEINDRNSRKRNVIIFGLPEQDQADVPQTRLTKDKSQVVDVLKVINLNVHANEVKPLRLGRFDQSKCRPIKLSLKDEDEVINVIRNAKNLKNSTFNRVSISFDRTRKQIDHYKALQEELAVRNSEGSQKFKIKYINGTPKSLRSSCKELYSLAALKEKLLVKIAVV</sequence>
<dbReference type="AlphaFoldDB" id="A0A9P0L206"/>
<dbReference type="InterPro" id="IPR013083">
    <property type="entry name" value="Znf_RING/FYVE/PHD"/>
</dbReference>
<dbReference type="Proteomes" id="UP001152888">
    <property type="component" value="Unassembled WGS sequence"/>
</dbReference>
<evidence type="ECO:0000313" key="2">
    <source>
        <dbReference type="Proteomes" id="UP001152888"/>
    </source>
</evidence>
<name>A0A9P0L206_ACAOB</name>
<evidence type="ECO:0000313" key="1">
    <source>
        <dbReference type="EMBL" id="CAH1986321.1"/>
    </source>
</evidence>
<proteinExistence type="predicted"/>
<comment type="caution">
    <text evidence="1">The sequence shown here is derived from an EMBL/GenBank/DDBJ whole genome shotgun (WGS) entry which is preliminary data.</text>
</comment>
<accession>A0A9P0L206</accession>